<feature type="domain" description="CUB" evidence="5">
    <location>
        <begin position="218"/>
        <end position="336"/>
    </location>
</feature>
<protein>
    <recommendedName>
        <fullName evidence="9">Cubilin</fullName>
    </recommendedName>
</protein>
<dbReference type="OMA" id="NIWAINA"/>
<dbReference type="SMART" id="SM00042">
    <property type="entry name" value="CUB"/>
    <property type="match status" value="3"/>
</dbReference>
<evidence type="ECO:0008006" key="9">
    <source>
        <dbReference type="Google" id="ProtNLM"/>
    </source>
</evidence>
<dbReference type="PROSITE" id="PS50025">
    <property type="entry name" value="LAM_G_DOMAIN"/>
    <property type="match status" value="1"/>
</dbReference>
<keyword evidence="2" id="KW-1015">Disulfide bond</keyword>
<dbReference type="InterPro" id="IPR013320">
    <property type="entry name" value="ConA-like_dom_sf"/>
</dbReference>
<dbReference type="eggNOG" id="KOG4292">
    <property type="taxonomic scope" value="Eukaryota"/>
</dbReference>
<dbReference type="Pfam" id="PF00431">
    <property type="entry name" value="CUB"/>
    <property type="match status" value="3"/>
</dbReference>
<dbReference type="CDD" id="cd00041">
    <property type="entry name" value="CUB"/>
    <property type="match status" value="3"/>
</dbReference>
<evidence type="ECO:0000256" key="1">
    <source>
        <dbReference type="ARBA" id="ARBA00022737"/>
    </source>
</evidence>
<dbReference type="Proteomes" id="UP000001593">
    <property type="component" value="Unassembled WGS sequence"/>
</dbReference>
<feature type="domain" description="CUB" evidence="5">
    <location>
        <begin position="467"/>
        <end position="585"/>
    </location>
</feature>
<reference evidence="7 8" key="1">
    <citation type="journal article" date="2007" name="Science">
        <title>Sea anemone genome reveals ancestral eumetazoan gene repertoire and genomic organization.</title>
        <authorList>
            <person name="Putnam N.H."/>
            <person name="Srivastava M."/>
            <person name="Hellsten U."/>
            <person name="Dirks B."/>
            <person name="Chapman J."/>
            <person name="Salamov A."/>
            <person name="Terry A."/>
            <person name="Shapiro H."/>
            <person name="Lindquist E."/>
            <person name="Kapitonov V.V."/>
            <person name="Jurka J."/>
            <person name="Genikhovich G."/>
            <person name="Grigoriev I.V."/>
            <person name="Lucas S.M."/>
            <person name="Steele R.E."/>
            <person name="Finnerty J.R."/>
            <person name="Technau U."/>
            <person name="Martindale M.Q."/>
            <person name="Rokhsar D.S."/>
        </authorList>
    </citation>
    <scope>NUCLEOTIDE SEQUENCE [LARGE SCALE GENOMIC DNA]</scope>
    <source>
        <strain evidence="8">CH2 X CH6</strain>
    </source>
</reference>
<dbReference type="STRING" id="45351.A7SE77"/>
<dbReference type="PANTHER" id="PTHR24251:SF37">
    <property type="entry name" value="CUB DOMAIN-CONTAINING PROTEIN"/>
    <property type="match status" value="1"/>
</dbReference>
<dbReference type="InterPro" id="IPR001791">
    <property type="entry name" value="Laminin_G"/>
</dbReference>
<dbReference type="Gene3D" id="2.60.120.290">
    <property type="entry name" value="Spermadhesin, CUB domain"/>
    <property type="match status" value="3"/>
</dbReference>
<evidence type="ECO:0000313" key="8">
    <source>
        <dbReference type="Proteomes" id="UP000001593"/>
    </source>
</evidence>
<evidence type="ECO:0000256" key="2">
    <source>
        <dbReference type="ARBA" id="ARBA00023157"/>
    </source>
</evidence>
<feature type="signal peptide" evidence="4">
    <location>
        <begin position="1"/>
        <end position="20"/>
    </location>
</feature>
<dbReference type="PROSITE" id="PS01180">
    <property type="entry name" value="CUB"/>
    <property type="match status" value="3"/>
</dbReference>
<dbReference type="Gene3D" id="2.60.120.200">
    <property type="match status" value="1"/>
</dbReference>
<dbReference type="PANTHER" id="PTHR24251">
    <property type="entry name" value="OVOCHYMASE-RELATED"/>
    <property type="match status" value="1"/>
</dbReference>
<dbReference type="Pfam" id="PF02210">
    <property type="entry name" value="Laminin_G_2"/>
    <property type="match status" value="1"/>
</dbReference>
<comment type="caution">
    <text evidence="3">Lacks conserved residue(s) required for the propagation of feature annotation.</text>
</comment>
<dbReference type="FunFam" id="2.60.120.290:FF:000005">
    <property type="entry name" value="Procollagen C-endopeptidase enhancer 1"/>
    <property type="match status" value="1"/>
</dbReference>
<keyword evidence="4" id="KW-0732">Signal</keyword>
<dbReference type="InParanoid" id="A7SE77"/>
<dbReference type="SMART" id="SM00282">
    <property type="entry name" value="LamG"/>
    <property type="match status" value="1"/>
</dbReference>
<dbReference type="CDD" id="cd00110">
    <property type="entry name" value="LamG"/>
    <property type="match status" value="1"/>
</dbReference>
<evidence type="ECO:0000256" key="4">
    <source>
        <dbReference type="SAM" id="SignalP"/>
    </source>
</evidence>
<feature type="domain" description="Laminin G" evidence="6">
    <location>
        <begin position="26"/>
        <end position="211"/>
    </location>
</feature>
<keyword evidence="8" id="KW-1185">Reference proteome</keyword>
<dbReference type="SUPFAM" id="SSF49899">
    <property type="entry name" value="Concanavalin A-like lectins/glucanases"/>
    <property type="match status" value="1"/>
</dbReference>
<evidence type="ECO:0000313" key="7">
    <source>
        <dbReference type="EMBL" id="EDO37959.1"/>
    </source>
</evidence>
<dbReference type="SUPFAM" id="SSF49854">
    <property type="entry name" value="Spermadhesin, CUB domain"/>
    <property type="match status" value="3"/>
</dbReference>
<organism evidence="7 8">
    <name type="scientific">Nematostella vectensis</name>
    <name type="common">Starlet sea anemone</name>
    <dbReference type="NCBI Taxonomy" id="45351"/>
    <lineage>
        <taxon>Eukaryota</taxon>
        <taxon>Metazoa</taxon>
        <taxon>Cnidaria</taxon>
        <taxon>Anthozoa</taxon>
        <taxon>Hexacorallia</taxon>
        <taxon>Actiniaria</taxon>
        <taxon>Edwardsiidae</taxon>
        <taxon>Nematostella</taxon>
    </lineage>
</organism>
<dbReference type="EMBL" id="DS469635">
    <property type="protein sequence ID" value="EDO37959.1"/>
    <property type="molecule type" value="Genomic_DNA"/>
</dbReference>
<accession>A7SE77</accession>
<sequence>MTRKYWIFLNIWAINAFTSSGYIGKDGVSFRTKSSILKYKYAVTESTIETIINTGFSTSTCGSEILRITSKDLALKDYYSLALTSSGQLLFQYRLYGSEFNTVIQAPVEGPFCDGKRHDVIVRRDARKVSFQVDGGVTQKLENGRMLIVTFSKPDVIVLGGSGKRKFYGCVYNATVEMQWTGMSATTVDILQLLDARDPMVSSEDVIVGGCVKPYAECLPLRSHLTLSDGNGSIASPHINQRFNNLSACVWVIEVPQGYRVKLRMRFMRVNDSSLCTSRYVEVLEGKEGEASVISRYCSVRFIPHEPIYSTGPHLTVRLQTEDSEALVFTASYSTASLSEGPCPAQADLTSAHGTFSSPDFPYSYGTNRACSWIITVPSDKHILITFRPDDFSIAGCHGNCMCDYLELREVDDGRRNAYGRYCGDIAPSPIYYPGHKVSLGFYSNGVESRKGFNATYEAIEPITDQCPEHKVLAATGGVIRSPRFPLPFPGQMDCLWEIRGDPGSRVEFMFSDPLYLDMACTDYIELSDGKDKDSRTFVKKYCISDDIPPPFVSKNHKLFVRFVSDRYRVLTGQMAGFVATYVIRRPAKAKERAFYILAFFL</sequence>
<feature type="domain" description="CUB" evidence="5">
    <location>
        <begin position="343"/>
        <end position="460"/>
    </location>
</feature>
<dbReference type="InterPro" id="IPR000859">
    <property type="entry name" value="CUB_dom"/>
</dbReference>
<evidence type="ECO:0000256" key="3">
    <source>
        <dbReference type="PROSITE-ProRule" id="PRU00122"/>
    </source>
</evidence>
<evidence type="ECO:0000259" key="6">
    <source>
        <dbReference type="PROSITE" id="PS50025"/>
    </source>
</evidence>
<gene>
    <name evidence="7" type="ORF">NEMVEDRAFT_v1g244643</name>
</gene>
<proteinExistence type="predicted"/>
<evidence type="ECO:0000259" key="5">
    <source>
        <dbReference type="PROSITE" id="PS01180"/>
    </source>
</evidence>
<dbReference type="AlphaFoldDB" id="A7SE77"/>
<name>A7SE77_NEMVE</name>
<dbReference type="PhylomeDB" id="A7SE77"/>
<dbReference type="InterPro" id="IPR035914">
    <property type="entry name" value="Sperma_CUB_dom_sf"/>
</dbReference>
<keyword evidence="1" id="KW-0677">Repeat</keyword>
<feature type="chain" id="PRO_5002712635" description="Cubilin" evidence="4">
    <location>
        <begin position="21"/>
        <end position="602"/>
    </location>
</feature>
<dbReference type="HOGENOM" id="CLU_453657_0_0_1"/>